<dbReference type="InterPro" id="IPR036291">
    <property type="entry name" value="NAD(P)-bd_dom_sf"/>
</dbReference>
<evidence type="ECO:0000313" key="3">
    <source>
        <dbReference type="EMBL" id="RZU42428.1"/>
    </source>
</evidence>
<dbReference type="InterPro" id="IPR043906">
    <property type="entry name" value="Gfo/Idh/MocA_OxRdtase_bact_C"/>
</dbReference>
<dbReference type="PANTHER" id="PTHR43818">
    <property type="entry name" value="BCDNA.GH03377"/>
    <property type="match status" value="1"/>
</dbReference>
<evidence type="ECO:0000259" key="2">
    <source>
        <dbReference type="Pfam" id="PF19051"/>
    </source>
</evidence>
<accession>A0A4Q7YXH0</accession>
<dbReference type="Proteomes" id="UP000292958">
    <property type="component" value="Unassembled WGS sequence"/>
</dbReference>
<evidence type="ECO:0000259" key="1">
    <source>
        <dbReference type="Pfam" id="PF01408"/>
    </source>
</evidence>
<dbReference type="AlphaFoldDB" id="A0A4Q7YXH0"/>
<dbReference type="InterPro" id="IPR000683">
    <property type="entry name" value="Gfo/Idh/MocA-like_OxRdtase_N"/>
</dbReference>
<dbReference type="InterPro" id="IPR050463">
    <property type="entry name" value="Gfo/Idh/MocA_oxidrdct_glycsds"/>
</dbReference>
<feature type="domain" description="Gfo/Idh/MocA-like oxidoreductase bacterial type C-terminal" evidence="2">
    <location>
        <begin position="388"/>
        <end position="467"/>
    </location>
</feature>
<keyword evidence="4" id="KW-1185">Reference proteome</keyword>
<dbReference type="Gene3D" id="3.30.360.10">
    <property type="entry name" value="Dihydrodipicolinate Reductase, domain 2"/>
    <property type="match status" value="1"/>
</dbReference>
<feature type="domain" description="Gfo/Idh/MocA-like oxidoreductase N-terminal" evidence="1">
    <location>
        <begin position="41"/>
        <end position="163"/>
    </location>
</feature>
<dbReference type="Pfam" id="PF01408">
    <property type="entry name" value="GFO_IDH_MocA"/>
    <property type="match status" value="1"/>
</dbReference>
<comment type="caution">
    <text evidence="3">The sequence shown here is derived from an EMBL/GenBank/DDBJ whole genome shotgun (WGS) entry which is preliminary data.</text>
</comment>
<organism evidence="3 4">
    <name type="scientific">Edaphobacter modestus</name>
    <dbReference type="NCBI Taxonomy" id="388466"/>
    <lineage>
        <taxon>Bacteria</taxon>
        <taxon>Pseudomonadati</taxon>
        <taxon>Acidobacteriota</taxon>
        <taxon>Terriglobia</taxon>
        <taxon>Terriglobales</taxon>
        <taxon>Acidobacteriaceae</taxon>
        <taxon>Edaphobacter</taxon>
    </lineage>
</organism>
<protein>
    <submittedName>
        <fullName evidence="3">Putative dehydrogenase</fullName>
    </submittedName>
</protein>
<evidence type="ECO:0000313" key="4">
    <source>
        <dbReference type="Proteomes" id="UP000292958"/>
    </source>
</evidence>
<sequence length="470" mass="52046">MNGTRTLSRRRVLAGAAALGGLGAMRALGVPRVLSASDKANIAFIGIGNYGAANLRELAGENIVAVCDVDWRDRSQLSGKFTPAIEVAAKHPGAKRFDDWRVMLEQMDKNIDAVVVCTADHVHAHAALTAMKMGKHVYCEKPLASTVDEVRAMVAAARRYPKQATQTGIVGHASEDVRLIVEWIRAGAIGAVERIDVFQSDWSSGKRYINAYQDCEHIGDSVPVPEEVKWDLFVGPAPSRNYNPMYLPLRWRNWQDFGTGILGDHGPHFFDPVVWALELDYPETIEGDADADYSGKAAKEMFARVSHVNFRFPARGNRPAVAVKWWGYDTPPVPPGWKKEEPLPTGGGIVYGTKGVLVYGPVYSSVVGEKKQVWLLPEEVDRQFQRPSRTIPRPSSHWVEWIDAAKQGKQPSCNWEYGGHITELCLLGNIAIAHGGTTLRFDGKKQRFLNSESANAMFGRKYRKGWELPA</sequence>
<dbReference type="Pfam" id="PF19051">
    <property type="entry name" value="GFO_IDH_MocA_C2"/>
    <property type="match status" value="2"/>
</dbReference>
<reference evidence="3 4" key="1">
    <citation type="submission" date="2019-02" db="EMBL/GenBank/DDBJ databases">
        <title>Genomic Encyclopedia of Archaeal and Bacterial Type Strains, Phase II (KMG-II): from individual species to whole genera.</title>
        <authorList>
            <person name="Goeker M."/>
        </authorList>
    </citation>
    <scope>NUCLEOTIDE SEQUENCE [LARGE SCALE GENOMIC DNA]</scope>
    <source>
        <strain evidence="3 4">DSM 18101</strain>
    </source>
</reference>
<dbReference type="SUPFAM" id="SSF55347">
    <property type="entry name" value="Glyceraldehyde-3-phosphate dehydrogenase-like, C-terminal domain"/>
    <property type="match status" value="1"/>
</dbReference>
<dbReference type="InterPro" id="IPR006311">
    <property type="entry name" value="TAT_signal"/>
</dbReference>
<dbReference type="SUPFAM" id="SSF51735">
    <property type="entry name" value="NAD(P)-binding Rossmann-fold domains"/>
    <property type="match status" value="1"/>
</dbReference>
<dbReference type="Gene3D" id="3.40.50.720">
    <property type="entry name" value="NAD(P)-binding Rossmann-like Domain"/>
    <property type="match status" value="1"/>
</dbReference>
<feature type="domain" description="Gfo/Idh/MocA-like oxidoreductase bacterial type C-terminal" evidence="2">
    <location>
        <begin position="221"/>
        <end position="306"/>
    </location>
</feature>
<dbReference type="PROSITE" id="PS51318">
    <property type="entry name" value="TAT"/>
    <property type="match status" value="1"/>
</dbReference>
<dbReference type="GO" id="GO:0000166">
    <property type="term" value="F:nucleotide binding"/>
    <property type="evidence" value="ECO:0007669"/>
    <property type="project" value="InterPro"/>
</dbReference>
<dbReference type="PANTHER" id="PTHR43818:SF10">
    <property type="entry name" value="NADH-DEPENDENT DEHYDROGENASE-RELATED"/>
    <property type="match status" value="1"/>
</dbReference>
<gene>
    <name evidence="3" type="ORF">BDD14_4013</name>
</gene>
<proteinExistence type="predicted"/>
<dbReference type="EMBL" id="SHKW01000001">
    <property type="protein sequence ID" value="RZU42428.1"/>
    <property type="molecule type" value="Genomic_DNA"/>
</dbReference>
<name>A0A4Q7YXH0_9BACT</name>